<protein>
    <recommendedName>
        <fullName evidence="9">L,D-TPase catalytic domain-containing protein</fullName>
    </recommendedName>
</protein>
<evidence type="ECO:0000256" key="5">
    <source>
        <dbReference type="ARBA" id="ARBA00022984"/>
    </source>
</evidence>
<feature type="active site" description="Nucleophile" evidence="7">
    <location>
        <position position="478"/>
    </location>
</feature>
<dbReference type="InterPro" id="IPR038063">
    <property type="entry name" value="Transpep_catalytic_dom"/>
</dbReference>
<dbReference type="GO" id="GO:0016740">
    <property type="term" value="F:transferase activity"/>
    <property type="evidence" value="ECO:0007669"/>
    <property type="project" value="UniProtKB-KW"/>
</dbReference>
<dbReference type="OrthoDB" id="9778545at2"/>
<organism evidence="10 11">
    <name type="scientific">Paraflavitalea soli</name>
    <dbReference type="NCBI Taxonomy" id="2315862"/>
    <lineage>
        <taxon>Bacteria</taxon>
        <taxon>Pseudomonadati</taxon>
        <taxon>Bacteroidota</taxon>
        <taxon>Chitinophagia</taxon>
        <taxon>Chitinophagales</taxon>
        <taxon>Chitinophagaceae</taxon>
        <taxon>Paraflavitalea</taxon>
    </lineage>
</organism>
<accession>A0A3B7MYM0</accession>
<dbReference type="GO" id="GO:0008360">
    <property type="term" value="P:regulation of cell shape"/>
    <property type="evidence" value="ECO:0007669"/>
    <property type="project" value="UniProtKB-UniRule"/>
</dbReference>
<comment type="pathway">
    <text evidence="1 7">Cell wall biogenesis; peptidoglycan biosynthesis.</text>
</comment>
<dbReference type="Pfam" id="PF03734">
    <property type="entry name" value="YkuD"/>
    <property type="match status" value="1"/>
</dbReference>
<dbReference type="UniPathway" id="UPA00219"/>
<dbReference type="Proteomes" id="UP000263900">
    <property type="component" value="Chromosome"/>
</dbReference>
<dbReference type="GO" id="GO:0004180">
    <property type="term" value="F:carboxypeptidase activity"/>
    <property type="evidence" value="ECO:0007669"/>
    <property type="project" value="UniProtKB-ARBA"/>
</dbReference>
<evidence type="ECO:0000313" key="10">
    <source>
        <dbReference type="EMBL" id="AXY78166.1"/>
    </source>
</evidence>
<feature type="chain" id="PRO_5017563899" description="L,D-TPase catalytic domain-containing protein" evidence="8">
    <location>
        <begin position="24"/>
        <end position="562"/>
    </location>
</feature>
<keyword evidence="4 7" id="KW-0133">Cell shape</keyword>
<dbReference type="EMBL" id="CP032157">
    <property type="protein sequence ID" value="AXY78166.1"/>
    <property type="molecule type" value="Genomic_DNA"/>
</dbReference>
<dbReference type="PANTHER" id="PTHR41533:SF2">
    <property type="entry name" value="BLR7131 PROTEIN"/>
    <property type="match status" value="1"/>
</dbReference>
<dbReference type="PANTHER" id="PTHR41533">
    <property type="entry name" value="L,D-TRANSPEPTIDASE HI_1667-RELATED"/>
    <property type="match status" value="1"/>
</dbReference>
<dbReference type="SUPFAM" id="SSF141523">
    <property type="entry name" value="L,D-transpeptidase catalytic domain-like"/>
    <property type="match status" value="1"/>
</dbReference>
<reference evidence="10 11" key="1">
    <citation type="submission" date="2018-09" db="EMBL/GenBank/DDBJ databases">
        <title>Genome sequencing of strain 6GH32-13.</title>
        <authorList>
            <person name="Weon H.-Y."/>
            <person name="Heo J."/>
            <person name="Kwon S.-W."/>
        </authorList>
    </citation>
    <scope>NUCLEOTIDE SEQUENCE [LARGE SCALE GENOMIC DNA]</scope>
    <source>
        <strain evidence="10 11">5GH32-13</strain>
    </source>
</reference>
<evidence type="ECO:0000256" key="3">
    <source>
        <dbReference type="ARBA" id="ARBA00022679"/>
    </source>
</evidence>
<dbReference type="Pfam" id="PF20142">
    <property type="entry name" value="Scaffold"/>
    <property type="match status" value="1"/>
</dbReference>
<evidence type="ECO:0000313" key="11">
    <source>
        <dbReference type="Proteomes" id="UP000263900"/>
    </source>
</evidence>
<evidence type="ECO:0000259" key="9">
    <source>
        <dbReference type="PROSITE" id="PS52029"/>
    </source>
</evidence>
<evidence type="ECO:0000256" key="7">
    <source>
        <dbReference type="PROSITE-ProRule" id="PRU01373"/>
    </source>
</evidence>
<evidence type="ECO:0000256" key="8">
    <source>
        <dbReference type="SAM" id="SignalP"/>
    </source>
</evidence>
<keyword evidence="11" id="KW-1185">Reference proteome</keyword>
<keyword evidence="3" id="KW-0808">Transferase</keyword>
<evidence type="ECO:0000256" key="2">
    <source>
        <dbReference type="ARBA" id="ARBA00005992"/>
    </source>
</evidence>
<keyword evidence="8" id="KW-0732">Signal</keyword>
<evidence type="ECO:0000256" key="6">
    <source>
        <dbReference type="ARBA" id="ARBA00023316"/>
    </source>
</evidence>
<dbReference type="CDD" id="cd16913">
    <property type="entry name" value="YkuD_like"/>
    <property type="match status" value="1"/>
</dbReference>
<feature type="signal peptide" evidence="8">
    <location>
        <begin position="1"/>
        <end position="23"/>
    </location>
</feature>
<dbReference type="PROSITE" id="PS51257">
    <property type="entry name" value="PROKAR_LIPOPROTEIN"/>
    <property type="match status" value="1"/>
</dbReference>
<evidence type="ECO:0000256" key="1">
    <source>
        <dbReference type="ARBA" id="ARBA00004752"/>
    </source>
</evidence>
<dbReference type="Gene3D" id="2.40.440.10">
    <property type="entry name" value="L,D-transpeptidase catalytic domain-like"/>
    <property type="match status" value="1"/>
</dbReference>
<dbReference type="KEGG" id="pseg:D3H65_31050"/>
<dbReference type="AlphaFoldDB" id="A0A3B7MYM0"/>
<proteinExistence type="inferred from homology"/>
<dbReference type="InterPro" id="IPR005490">
    <property type="entry name" value="LD_TPept_cat_dom"/>
</dbReference>
<feature type="domain" description="L,D-TPase catalytic" evidence="9">
    <location>
        <begin position="327"/>
        <end position="500"/>
    </location>
</feature>
<evidence type="ECO:0000256" key="4">
    <source>
        <dbReference type="ARBA" id="ARBA00022960"/>
    </source>
</evidence>
<sequence length="562" mass="65276">MNKSTYAGMMGCCVVICSLSLLACNMATVKPPEKDIVAVPEKFEVRVSDNLKTALAFILDNKGRLNDTVLLANDSLVNGLYEKENYQPLWCAQENWSALGDSLYTFIERSKEYGLFPSDYHFRALAGIRAKMATDSTARRDAALWSRADLMLTDAFFLTTRHLKLGHLEKDSMTLRNDSALNNDFYTQVFHLMRHTNNVTATFHDLEPKHAQYDSLKQGLKFFLDSIQTFRRYTYINYPNKDSAALHNALQRRLFEEDVLTSATELIDTAAWRQAIMGYQTAKGLKPTGKINENTVNSLNNTDWEKFKRIAINLDRYKMLPDTLPLTYIWVNLPSFYMQVMNMDTMVLESRVIVGQPKTRTPLLTSNVSNFIIYPQWTVPYSIIFKEMLPKIQKNVAYLNKENLMVVDKNDSIIDPYTIDWSKLSKKYFPYLLKQRQGDDNSLGVLKFNFANKYSVYLHDTNVRWMFSRSNRALSHGCVRVKEFLKLADFLVRDDTLKYRPDTLRAWIARQEKHIVSGFHRVPIYIRYFTCEGKSGKLRIYDDIYAEDKVLRERYFADKSIL</sequence>
<gene>
    <name evidence="10" type="ORF">D3H65_31050</name>
</gene>
<dbReference type="RefSeq" id="WP_119054039.1">
    <property type="nucleotide sequence ID" value="NZ_CP032157.1"/>
</dbReference>
<dbReference type="GO" id="GO:0009252">
    <property type="term" value="P:peptidoglycan biosynthetic process"/>
    <property type="evidence" value="ECO:0007669"/>
    <property type="project" value="UniProtKB-UniPathway"/>
</dbReference>
<dbReference type="PROSITE" id="PS52029">
    <property type="entry name" value="LD_TPASE"/>
    <property type="match status" value="1"/>
</dbReference>
<keyword evidence="5 7" id="KW-0573">Peptidoglycan synthesis</keyword>
<feature type="active site" description="Proton donor/acceptor" evidence="7">
    <location>
        <position position="459"/>
    </location>
</feature>
<dbReference type="InterPro" id="IPR036365">
    <property type="entry name" value="PGBD-like_sf"/>
</dbReference>
<name>A0A3B7MYM0_9BACT</name>
<dbReference type="GO" id="GO:0071555">
    <property type="term" value="P:cell wall organization"/>
    <property type="evidence" value="ECO:0007669"/>
    <property type="project" value="UniProtKB-UniRule"/>
</dbReference>
<comment type="similarity">
    <text evidence="2">Belongs to the YkuD family.</text>
</comment>
<dbReference type="InterPro" id="IPR052905">
    <property type="entry name" value="LD-transpeptidase_YkuD-like"/>
</dbReference>
<dbReference type="InterPro" id="IPR045380">
    <property type="entry name" value="LD_TPept_scaffold_dom"/>
</dbReference>
<keyword evidence="6 7" id="KW-0961">Cell wall biogenesis/degradation</keyword>
<dbReference type="SUPFAM" id="SSF47090">
    <property type="entry name" value="PGBD-like"/>
    <property type="match status" value="1"/>
</dbReference>